<protein>
    <submittedName>
        <fullName evidence="2">Uncharacterized protein</fullName>
    </submittedName>
</protein>
<proteinExistence type="predicted"/>
<dbReference type="Proteomes" id="UP000887159">
    <property type="component" value="Unassembled WGS sequence"/>
</dbReference>
<feature type="compositionally biased region" description="Basic and acidic residues" evidence="1">
    <location>
        <begin position="196"/>
        <end position="206"/>
    </location>
</feature>
<gene>
    <name evidence="2" type="ORF">TNCV_1094231</name>
</gene>
<dbReference type="AlphaFoldDB" id="A0A8X6V3R8"/>
<organism evidence="2 3">
    <name type="scientific">Trichonephila clavipes</name>
    <name type="common">Golden silk orbweaver</name>
    <name type="synonym">Nephila clavipes</name>
    <dbReference type="NCBI Taxonomy" id="2585209"/>
    <lineage>
        <taxon>Eukaryota</taxon>
        <taxon>Metazoa</taxon>
        <taxon>Ecdysozoa</taxon>
        <taxon>Arthropoda</taxon>
        <taxon>Chelicerata</taxon>
        <taxon>Arachnida</taxon>
        <taxon>Araneae</taxon>
        <taxon>Araneomorphae</taxon>
        <taxon>Entelegynae</taxon>
        <taxon>Araneoidea</taxon>
        <taxon>Nephilidae</taxon>
        <taxon>Trichonephila</taxon>
    </lineage>
</organism>
<feature type="compositionally biased region" description="Polar residues" evidence="1">
    <location>
        <begin position="182"/>
        <end position="195"/>
    </location>
</feature>
<keyword evidence="3" id="KW-1185">Reference proteome</keyword>
<dbReference type="EMBL" id="BMAU01021174">
    <property type="protein sequence ID" value="GFX93483.1"/>
    <property type="molecule type" value="Genomic_DNA"/>
</dbReference>
<name>A0A8X6V3R8_TRICX</name>
<evidence type="ECO:0000313" key="3">
    <source>
        <dbReference type="Proteomes" id="UP000887159"/>
    </source>
</evidence>
<accession>A0A8X6V3R8</accession>
<evidence type="ECO:0000256" key="1">
    <source>
        <dbReference type="SAM" id="MobiDB-lite"/>
    </source>
</evidence>
<reference evidence="2" key="1">
    <citation type="submission" date="2020-08" db="EMBL/GenBank/DDBJ databases">
        <title>Multicomponent nature underlies the extraordinary mechanical properties of spider dragline silk.</title>
        <authorList>
            <person name="Kono N."/>
            <person name="Nakamura H."/>
            <person name="Mori M."/>
            <person name="Yoshida Y."/>
            <person name="Ohtoshi R."/>
            <person name="Malay A.D."/>
            <person name="Moran D.A.P."/>
            <person name="Tomita M."/>
            <person name="Numata K."/>
            <person name="Arakawa K."/>
        </authorList>
    </citation>
    <scope>NUCLEOTIDE SEQUENCE</scope>
</reference>
<evidence type="ECO:0000313" key="2">
    <source>
        <dbReference type="EMBL" id="GFX93483.1"/>
    </source>
</evidence>
<comment type="caution">
    <text evidence="2">The sequence shown here is derived from an EMBL/GenBank/DDBJ whole genome shotgun (WGS) entry which is preliminary data.</text>
</comment>
<sequence length="227" mass="25798">MIPPAHKAHQTVSFSGCNGCFDIHLWISFTPNAAVLLVDVPIQPEVRFIAEQNSLMKIGHYFRNKIAQFESVVHAKLSIAANFLHDYCVIWNVVIKKKSNVTAIMINLESRRLLRSVRKCLAEDGLDDGSSDEEHNDANECIPSKRRFREMWRKECSSTEVGFENQRRDTLFETPRVDELGNLSTQPTIYGSSDPQAREPSRHTLAEEFNPSVMGKETNSTKLTSKF</sequence>
<feature type="region of interest" description="Disordered" evidence="1">
    <location>
        <begin position="182"/>
        <end position="206"/>
    </location>
</feature>